<name>A0ABM4CP80_HYDVU</name>
<keyword evidence="3" id="KW-1185">Reference proteome</keyword>
<organism evidence="3 4">
    <name type="scientific">Hydra vulgaris</name>
    <name type="common">Hydra</name>
    <name type="synonym">Hydra attenuata</name>
    <dbReference type="NCBI Taxonomy" id="6087"/>
    <lineage>
        <taxon>Eukaryota</taxon>
        <taxon>Metazoa</taxon>
        <taxon>Cnidaria</taxon>
        <taxon>Hydrozoa</taxon>
        <taxon>Hydroidolina</taxon>
        <taxon>Anthoathecata</taxon>
        <taxon>Aplanulata</taxon>
        <taxon>Hydridae</taxon>
        <taxon>Hydra</taxon>
    </lineage>
</organism>
<evidence type="ECO:0000313" key="3">
    <source>
        <dbReference type="Proteomes" id="UP001652625"/>
    </source>
</evidence>
<evidence type="ECO:0000313" key="4">
    <source>
        <dbReference type="RefSeq" id="XP_065663656.1"/>
    </source>
</evidence>
<feature type="region of interest" description="Disordered" evidence="1">
    <location>
        <begin position="204"/>
        <end position="241"/>
    </location>
</feature>
<evidence type="ECO:0000256" key="1">
    <source>
        <dbReference type="SAM" id="MobiDB-lite"/>
    </source>
</evidence>
<feature type="compositionally biased region" description="Basic and acidic residues" evidence="1">
    <location>
        <begin position="220"/>
        <end position="231"/>
    </location>
</feature>
<gene>
    <name evidence="4" type="primary">LOC101239119</name>
</gene>
<dbReference type="Proteomes" id="UP001652625">
    <property type="component" value="Chromosome 10"/>
</dbReference>
<evidence type="ECO:0000256" key="2">
    <source>
        <dbReference type="SAM" id="SignalP"/>
    </source>
</evidence>
<accession>A0ABM4CP80</accession>
<protein>
    <submittedName>
        <fullName evidence="4">Uncharacterized protein LOC101239119</fullName>
    </submittedName>
</protein>
<feature type="signal peptide" evidence="2">
    <location>
        <begin position="1"/>
        <end position="18"/>
    </location>
</feature>
<dbReference type="GeneID" id="101239119"/>
<proteinExistence type="predicted"/>
<reference evidence="4" key="1">
    <citation type="submission" date="2025-08" db="UniProtKB">
        <authorList>
            <consortium name="RefSeq"/>
        </authorList>
    </citation>
    <scope>IDENTIFICATION</scope>
</reference>
<keyword evidence="2" id="KW-0732">Signal</keyword>
<dbReference type="RefSeq" id="XP_065663656.1">
    <property type="nucleotide sequence ID" value="XM_065807584.1"/>
</dbReference>
<feature type="chain" id="PRO_5045231891" evidence="2">
    <location>
        <begin position="19"/>
        <end position="365"/>
    </location>
</feature>
<sequence>MIGVHVIVLAVVVSMHNCLKLSDLPVLKKWEIPSHHISKHIGRKFKDLENLDTKRSHHWELQPDFTSNEVDWYEDPEKVKLDFNYKSFLDEEESSLKSEASIPHSKQIANNGVKRYNIARNPETYKTANFARFVINSKLHNNTLKEENFENKKHRQRRSNQDFKIVLSTDNYHHDDNVIYEKETKSNAESLYDREKRDIISDFLNKQRNSKANGKVQVNKKKDPVVKDSNKHASALENKESLEKKNAELKIKKSKDGVLGDEQIVKNTKPITLRPENSKTTKTHKNSMLQLQDVKATTREKIDHPKEKLNMDTVPANVARAVAMAMEQLKRDKMWGKVFVHVRPSGQLKVMVQETTKMDDDTNKK</sequence>